<dbReference type="InterPro" id="IPR003770">
    <property type="entry name" value="MLTG-like"/>
</dbReference>
<keyword evidence="6 7" id="KW-0961">Cell wall biogenesis/degradation</keyword>
<accession>A0A7X3FH01</accession>
<evidence type="ECO:0000256" key="4">
    <source>
        <dbReference type="ARBA" id="ARBA00023136"/>
    </source>
</evidence>
<gene>
    <name evidence="7 8" type="primary">mltG</name>
    <name evidence="8" type="ORF">EDM21_08715</name>
</gene>
<dbReference type="EMBL" id="RHLK01000003">
    <property type="protein sequence ID" value="MVO99610.1"/>
    <property type="molecule type" value="Genomic_DNA"/>
</dbReference>
<evidence type="ECO:0000256" key="3">
    <source>
        <dbReference type="ARBA" id="ARBA00022989"/>
    </source>
</evidence>
<reference evidence="8 9" key="1">
    <citation type="journal article" date="2019" name="Microorganisms">
        <title>Paenibacillus lutrae sp. nov., A Chitinolytic Species Isolated from A River Otter in Castril Natural Park, Granada, Spain.</title>
        <authorList>
            <person name="Rodriguez M."/>
            <person name="Reina J.C."/>
            <person name="Bejar V."/>
            <person name="Llamas I."/>
        </authorList>
    </citation>
    <scope>NUCLEOTIDE SEQUENCE [LARGE SCALE GENOMIC DNA]</scope>
    <source>
        <strain evidence="8 9">N10</strain>
    </source>
</reference>
<dbReference type="GO" id="GO:0009252">
    <property type="term" value="P:peptidoglycan biosynthetic process"/>
    <property type="evidence" value="ECO:0007669"/>
    <property type="project" value="UniProtKB-UniRule"/>
</dbReference>
<evidence type="ECO:0000313" key="8">
    <source>
        <dbReference type="EMBL" id="MVO99610.1"/>
    </source>
</evidence>
<name>A0A7X3FH01_9BACL</name>
<comment type="caution">
    <text evidence="8">The sequence shown here is derived from an EMBL/GenBank/DDBJ whole genome shotgun (WGS) entry which is preliminary data.</text>
</comment>
<evidence type="ECO:0000256" key="1">
    <source>
        <dbReference type="ARBA" id="ARBA00022475"/>
    </source>
</evidence>
<dbReference type="NCBIfam" id="TIGR00247">
    <property type="entry name" value="endolytic transglycosylase MltG"/>
    <property type="match status" value="1"/>
</dbReference>
<keyword evidence="1 7" id="KW-1003">Cell membrane</keyword>
<dbReference type="GO" id="GO:0005886">
    <property type="term" value="C:plasma membrane"/>
    <property type="evidence" value="ECO:0007669"/>
    <property type="project" value="UniProtKB-UniRule"/>
</dbReference>
<organism evidence="8 9">
    <name type="scientific">Paenibacillus lutrae</name>
    <dbReference type="NCBI Taxonomy" id="2078573"/>
    <lineage>
        <taxon>Bacteria</taxon>
        <taxon>Bacillati</taxon>
        <taxon>Bacillota</taxon>
        <taxon>Bacilli</taxon>
        <taxon>Bacillales</taxon>
        <taxon>Paenibacillaceae</taxon>
        <taxon>Paenibacillus</taxon>
    </lineage>
</organism>
<dbReference type="EC" id="4.2.2.29" evidence="7"/>
<dbReference type="GO" id="GO:0008932">
    <property type="term" value="F:lytic endotransglycosylase activity"/>
    <property type="evidence" value="ECO:0007669"/>
    <property type="project" value="UniProtKB-UniRule"/>
</dbReference>
<dbReference type="CDD" id="cd08010">
    <property type="entry name" value="MltG_like"/>
    <property type="match status" value="1"/>
</dbReference>
<keyword evidence="9" id="KW-1185">Reference proteome</keyword>
<comment type="catalytic activity">
    <reaction evidence="7">
        <text>a peptidoglycan chain = a peptidoglycan chain with N-acetyl-1,6-anhydromuramyl-[peptide] at the reducing end + a peptidoglycan chain with N-acetylglucosamine at the non-reducing end.</text>
        <dbReference type="EC" id="4.2.2.29"/>
    </reaction>
</comment>
<sequence>MERPKSRLKRVFAVLLILILLLAGGAAAAYYIKGELQPVEASEQEKVFEVVPGDGIQNISAKLQQEGLIRNASIFSYYVKWKKEGGRFQAGEYSVKPGMKPDEMIALLNSGQPSKSNRLTIPEGFTIPQIADKVDEQLKLDSEAFLKAAEGYKPGSGGEILASIPADAQLKHRLEGYLFPDTYEVPKDATEAKLVDMMIGQLQTRVDSLPADWQDKLKQSGLTFHQMMTVASLIEREVVLEEERPIVASVIYNRLKIKQPLQIDATVQYALGKQKERLFESDLKIESPYNTYKNPGLPPGPIASPSLSSIKAALYPAESSYFYYVTKKDGSKGHLFGETYKKHLENIEKSKQTEKNAK</sequence>
<dbReference type="HAMAP" id="MF_02065">
    <property type="entry name" value="MltG"/>
    <property type="match status" value="1"/>
</dbReference>
<dbReference type="Pfam" id="PF02618">
    <property type="entry name" value="YceG"/>
    <property type="match status" value="1"/>
</dbReference>
<keyword evidence="4 7" id="KW-0472">Membrane</keyword>
<dbReference type="GO" id="GO:0071555">
    <property type="term" value="P:cell wall organization"/>
    <property type="evidence" value="ECO:0007669"/>
    <property type="project" value="UniProtKB-KW"/>
</dbReference>
<evidence type="ECO:0000256" key="2">
    <source>
        <dbReference type="ARBA" id="ARBA00022692"/>
    </source>
</evidence>
<evidence type="ECO:0000256" key="5">
    <source>
        <dbReference type="ARBA" id="ARBA00023239"/>
    </source>
</evidence>
<dbReference type="Proteomes" id="UP000490800">
    <property type="component" value="Unassembled WGS sequence"/>
</dbReference>
<keyword evidence="5 7" id="KW-0456">Lyase</keyword>
<protein>
    <recommendedName>
        <fullName evidence="7">Endolytic murein transglycosylase</fullName>
        <ecNumber evidence="7">4.2.2.29</ecNumber>
    </recommendedName>
    <alternativeName>
        <fullName evidence="7">Peptidoglycan lytic transglycosylase</fullName>
    </alternativeName>
    <alternativeName>
        <fullName evidence="7">Peptidoglycan polymerization terminase</fullName>
    </alternativeName>
</protein>
<dbReference type="AlphaFoldDB" id="A0A7X3FH01"/>
<dbReference type="PANTHER" id="PTHR30518:SF2">
    <property type="entry name" value="ENDOLYTIC MUREIN TRANSGLYCOSYLASE"/>
    <property type="match status" value="1"/>
</dbReference>
<proteinExistence type="inferred from homology"/>
<comment type="similarity">
    <text evidence="7">Belongs to the transglycosylase MltG family.</text>
</comment>
<evidence type="ECO:0000256" key="7">
    <source>
        <dbReference type="HAMAP-Rule" id="MF_02065"/>
    </source>
</evidence>
<feature type="site" description="Important for catalytic activity" evidence="7">
    <location>
        <position position="237"/>
    </location>
</feature>
<dbReference type="OrthoDB" id="9814591at2"/>
<comment type="function">
    <text evidence="7">Functions as a peptidoglycan terminase that cleaves nascent peptidoglycan strands endolytically to terminate their elongation.</text>
</comment>
<keyword evidence="2 7" id="KW-0812">Transmembrane</keyword>
<evidence type="ECO:0000313" key="9">
    <source>
        <dbReference type="Proteomes" id="UP000490800"/>
    </source>
</evidence>
<evidence type="ECO:0000256" key="6">
    <source>
        <dbReference type="ARBA" id="ARBA00023316"/>
    </source>
</evidence>
<dbReference type="RefSeq" id="WP_157334672.1">
    <property type="nucleotide sequence ID" value="NZ_RHLK01000003.1"/>
</dbReference>
<dbReference type="PANTHER" id="PTHR30518">
    <property type="entry name" value="ENDOLYTIC MUREIN TRANSGLYCOSYLASE"/>
    <property type="match status" value="1"/>
</dbReference>
<keyword evidence="3 7" id="KW-1133">Transmembrane helix</keyword>
<dbReference type="Gene3D" id="3.30.1490.480">
    <property type="entry name" value="Endolytic murein transglycosylase"/>
    <property type="match status" value="1"/>
</dbReference>